<dbReference type="Pfam" id="PF05532">
    <property type="entry name" value="CsbD"/>
    <property type="match status" value="1"/>
</dbReference>
<keyword evidence="2" id="KW-0175">Coiled coil</keyword>
<feature type="compositionally biased region" description="Basic and acidic residues" evidence="3">
    <location>
        <begin position="7"/>
        <end position="22"/>
    </location>
</feature>
<evidence type="ECO:0000256" key="2">
    <source>
        <dbReference type="SAM" id="Coils"/>
    </source>
</evidence>
<dbReference type="Proteomes" id="UP000700212">
    <property type="component" value="Unassembled WGS sequence"/>
</dbReference>
<dbReference type="InterPro" id="IPR008462">
    <property type="entry name" value="CsbD"/>
</dbReference>
<feature type="domain" description="CsbD-like" evidence="4">
    <location>
        <begin position="9"/>
        <end position="59"/>
    </location>
</feature>
<comment type="caution">
    <text evidence="5">The sequence shown here is derived from an EMBL/GenBank/DDBJ whole genome shotgun (WGS) entry which is preliminary data.</text>
</comment>
<dbReference type="EMBL" id="DYTV01000035">
    <property type="protein sequence ID" value="HJH10656.1"/>
    <property type="molecule type" value="Genomic_DNA"/>
</dbReference>
<accession>A0A921T4R7</accession>
<evidence type="ECO:0000313" key="6">
    <source>
        <dbReference type="Proteomes" id="UP000700212"/>
    </source>
</evidence>
<dbReference type="SUPFAM" id="SSF69047">
    <property type="entry name" value="Hypothetical protein YjbJ"/>
    <property type="match status" value="1"/>
</dbReference>
<reference evidence="5" key="1">
    <citation type="journal article" date="2021" name="PeerJ">
        <title>Extensive microbial diversity within the chicken gut microbiome revealed by metagenomics and culture.</title>
        <authorList>
            <person name="Gilroy R."/>
            <person name="Ravi A."/>
            <person name="Getino M."/>
            <person name="Pursley I."/>
            <person name="Horton D.L."/>
            <person name="Alikhan N.F."/>
            <person name="Baker D."/>
            <person name="Gharbi K."/>
            <person name="Hall N."/>
            <person name="Watson M."/>
            <person name="Adriaenssens E.M."/>
            <person name="Foster-Nyarko E."/>
            <person name="Jarju S."/>
            <person name="Secka A."/>
            <person name="Antonio M."/>
            <person name="Oren A."/>
            <person name="Chaudhuri R.R."/>
            <person name="La Ragione R."/>
            <person name="Hildebrand F."/>
            <person name="Pallen M.J."/>
        </authorList>
    </citation>
    <scope>NUCLEOTIDE SEQUENCE</scope>
    <source>
        <strain evidence="5">CHK160-4876</strain>
    </source>
</reference>
<dbReference type="AlphaFoldDB" id="A0A921T4R7"/>
<evidence type="ECO:0000313" key="5">
    <source>
        <dbReference type="EMBL" id="HJH10656.1"/>
    </source>
</evidence>
<gene>
    <name evidence="5" type="ORF">K8V30_02990</name>
</gene>
<evidence type="ECO:0000256" key="3">
    <source>
        <dbReference type="SAM" id="MobiDB-lite"/>
    </source>
</evidence>
<dbReference type="InterPro" id="IPR036629">
    <property type="entry name" value="YjbJ_sf"/>
</dbReference>
<organism evidence="5 6">
    <name type="scientific">Metalysinibacillus jejuensis</name>
    <dbReference type="NCBI Taxonomy" id="914327"/>
    <lineage>
        <taxon>Bacteria</taxon>
        <taxon>Bacillati</taxon>
        <taxon>Bacillota</taxon>
        <taxon>Bacilli</taxon>
        <taxon>Bacillales</taxon>
        <taxon>Caryophanaceae</taxon>
        <taxon>Metalysinibacillus</taxon>
    </lineage>
</organism>
<comment type="similarity">
    <text evidence="1">Belongs to the UPF0337 (CsbD) family.</text>
</comment>
<protein>
    <submittedName>
        <fullName evidence="5">CsbD family protein</fullName>
    </submittedName>
</protein>
<proteinExistence type="inferred from homology"/>
<name>A0A921T4R7_9BACL</name>
<dbReference type="Gene3D" id="1.10.1470.10">
    <property type="entry name" value="YjbJ"/>
    <property type="match status" value="1"/>
</dbReference>
<evidence type="ECO:0000256" key="1">
    <source>
        <dbReference type="ARBA" id="ARBA00009129"/>
    </source>
</evidence>
<reference evidence="5" key="2">
    <citation type="submission" date="2021-09" db="EMBL/GenBank/DDBJ databases">
        <authorList>
            <person name="Gilroy R."/>
        </authorList>
    </citation>
    <scope>NUCLEOTIDE SEQUENCE</scope>
    <source>
        <strain evidence="5">CHK160-4876</strain>
    </source>
</reference>
<evidence type="ECO:0000259" key="4">
    <source>
        <dbReference type="Pfam" id="PF05532"/>
    </source>
</evidence>
<feature type="region of interest" description="Disordered" evidence="3">
    <location>
        <begin position="1"/>
        <end position="22"/>
    </location>
</feature>
<feature type="coiled-coil region" evidence="2">
    <location>
        <begin position="49"/>
        <end position="76"/>
    </location>
</feature>
<sequence length="78" mass="8632">MNMSNKFTDDLKGTGNEVKGEVKEQYGKATGDVSKQAEGKFDKLKGAAQHKLADAKEAVTNKVEELEQKFEAKKNKDQ</sequence>